<dbReference type="AlphaFoldDB" id="A0A4R5U0S0"/>
<evidence type="ECO:0000313" key="4">
    <source>
        <dbReference type="Proteomes" id="UP000294796"/>
    </source>
</evidence>
<keyword evidence="2" id="KW-0472">Membrane</keyword>
<feature type="region of interest" description="Disordered" evidence="1">
    <location>
        <begin position="238"/>
        <end position="259"/>
    </location>
</feature>
<keyword evidence="2" id="KW-0812">Transmembrane</keyword>
<dbReference type="EMBL" id="SMTF01000002">
    <property type="protein sequence ID" value="TDK27170.1"/>
    <property type="molecule type" value="Genomic_DNA"/>
</dbReference>
<gene>
    <name evidence="3" type="ORF">E2F46_02865</name>
</gene>
<feature type="region of interest" description="Disordered" evidence="1">
    <location>
        <begin position="31"/>
        <end position="57"/>
    </location>
</feature>
<organism evidence="3 4">
    <name type="scientific">Luteimonas aestuarii</name>
    <dbReference type="NCBI Taxonomy" id="453837"/>
    <lineage>
        <taxon>Bacteria</taxon>
        <taxon>Pseudomonadati</taxon>
        <taxon>Pseudomonadota</taxon>
        <taxon>Gammaproteobacteria</taxon>
        <taxon>Lysobacterales</taxon>
        <taxon>Lysobacteraceae</taxon>
        <taxon>Luteimonas</taxon>
    </lineage>
</organism>
<dbReference type="Pfam" id="PF12412">
    <property type="entry name" value="DUF3667"/>
    <property type="match status" value="1"/>
</dbReference>
<sequence length="441" mass="48921">MGQGHDCSRAPGGGRWRRVVEARYFSGSAARMPMHTTGDAPTSAHETSTGRSTTGTRGDCPNCGTPLLGDHCYACGQPTKGLVRHFSSIVGDFFDSVFDYDARTPRTLWPLLFKPGTLTLEYFAGHRVRYVSPVRLFFFLAIVTFFVGRLVISFGDGQGVANFGGNSAIEVARSAEEVEKARDEALAGIDASLAEVDAKLAQVADGDTSALVDQRIARNTLRATRNAIDRQAEERLAAFRQSDETGGPPPIPRPNRLTFGPEDWDPVTNPLVIGWLPQFANDWINRQVGRAEKNVQRLQDDPDLFKDALLGAVPPTLFVLLPLFALMLKLAYVFKRRLYMEHLIVALHSHAFLCLAILLMFVSMALRQWLAPNAGIGRTVFGIIEVALWIWMPLYLLLMQKRVYGQGWPMTLLKYSVIGFCYFLLLAFGSVFTVLASLVWM</sequence>
<protein>
    <submittedName>
        <fullName evidence="3">DUF3667 domain-containing protein</fullName>
    </submittedName>
</protein>
<name>A0A4R5U0S0_9GAMM</name>
<dbReference type="Proteomes" id="UP000294796">
    <property type="component" value="Unassembled WGS sequence"/>
</dbReference>
<keyword evidence="2" id="KW-1133">Transmembrane helix</keyword>
<feature type="transmembrane region" description="Helical" evidence="2">
    <location>
        <begin position="419"/>
        <end position="440"/>
    </location>
</feature>
<feature type="transmembrane region" description="Helical" evidence="2">
    <location>
        <begin position="136"/>
        <end position="155"/>
    </location>
</feature>
<evidence type="ECO:0000313" key="3">
    <source>
        <dbReference type="EMBL" id="TDK27170.1"/>
    </source>
</evidence>
<feature type="compositionally biased region" description="Low complexity" evidence="1">
    <location>
        <begin position="47"/>
        <end position="57"/>
    </location>
</feature>
<feature type="transmembrane region" description="Helical" evidence="2">
    <location>
        <begin position="378"/>
        <end position="398"/>
    </location>
</feature>
<feature type="transmembrane region" description="Helical" evidence="2">
    <location>
        <begin position="343"/>
        <end position="366"/>
    </location>
</feature>
<comment type="caution">
    <text evidence="3">The sequence shown here is derived from an EMBL/GenBank/DDBJ whole genome shotgun (WGS) entry which is preliminary data.</text>
</comment>
<keyword evidence="4" id="KW-1185">Reference proteome</keyword>
<evidence type="ECO:0000256" key="1">
    <source>
        <dbReference type="SAM" id="MobiDB-lite"/>
    </source>
</evidence>
<evidence type="ECO:0000256" key="2">
    <source>
        <dbReference type="SAM" id="Phobius"/>
    </source>
</evidence>
<accession>A0A4R5U0S0</accession>
<reference evidence="3 4" key="1">
    <citation type="submission" date="2019-03" db="EMBL/GenBank/DDBJ databases">
        <title>Luteimonas zhaokaii sp.nov., isolated from the rectal contents of Plateau pika in Yushu, Qinghai Province, China.</title>
        <authorList>
            <person name="Zhang G."/>
        </authorList>
    </citation>
    <scope>NUCLEOTIDE SEQUENCE [LARGE SCALE GENOMIC DNA]</scope>
    <source>
        <strain evidence="3 4">B9</strain>
    </source>
</reference>
<feature type="transmembrane region" description="Helical" evidence="2">
    <location>
        <begin position="308"/>
        <end position="331"/>
    </location>
</feature>
<dbReference type="InterPro" id="IPR022134">
    <property type="entry name" value="DUF3667"/>
</dbReference>
<proteinExistence type="predicted"/>
<dbReference type="OrthoDB" id="9111327at2"/>